<keyword evidence="3" id="KW-0227">DNA damage</keyword>
<evidence type="ECO:0000256" key="1">
    <source>
        <dbReference type="ARBA" id="ARBA00008136"/>
    </source>
</evidence>
<evidence type="ECO:0000256" key="8">
    <source>
        <dbReference type="RuleBase" id="RU364100"/>
    </source>
</evidence>
<evidence type="ECO:0000313" key="10">
    <source>
        <dbReference type="Proteomes" id="UP000198741"/>
    </source>
</evidence>
<evidence type="ECO:0000256" key="2">
    <source>
        <dbReference type="ARBA" id="ARBA00022670"/>
    </source>
</evidence>
<keyword evidence="6" id="KW-0238">DNA-binding</keyword>
<accession>A0A1H0I5E8</accession>
<proteinExistence type="inferred from homology"/>
<keyword evidence="7" id="KW-0456">Lyase</keyword>
<dbReference type="RefSeq" id="WP_090474280.1">
    <property type="nucleotide sequence ID" value="NZ_LT629710.1"/>
</dbReference>
<dbReference type="GO" id="GO:0016829">
    <property type="term" value="F:lyase activity"/>
    <property type="evidence" value="ECO:0007669"/>
    <property type="project" value="UniProtKB-KW"/>
</dbReference>
<evidence type="ECO:0000256" key="7">
    <source>
        <dbReference type="ARBA" id="ARBA00023239"/>
    </source>
</evidence>
<keyword evidence="10" id="KW-1185">Reference proteome</keyword>
<reference evidence="9 10" key="1">
    <citation type="submission" date="2016-10" db="EMBL/GenBank/DDBJ databases">
        <authorList>
            <person name="de Groot N.N."/>
        </authorList>
    </citation>
    <scope>NUCLEOTIDE SEQUENCE [LARGE SCALE GENOMIC DNA]</scope>
    <source>
        <strain evidence="10">P4-7,KCTC 19426,CECT 7604</strain>
    </source>
</reference>
<dbReference type="PANTHER" id="PTHR13604:SF0">
    <property type="entry name" value="ABASIC SITE PROCESSING PROTEIN HMCES"/>
    <property type="match status" value="1"/>
</dbReference>
<dbReference type="GO" id="GO:0008233">
    <property type="term" value="F:peptidase activity"/>
    <property type="evidence" value="ECO:0007669"/>
    <property type="project" value="UniProtKB-KW"/>
</dbReference>
<dbReference type="PANTHER" id="PTHR13604">
    <property type="entry name" value="DC12-RELATED"/>
    <property type="match status" value="1"/>
</dbReference>
<dbReference type="EC" id="3.4.-.-" evidence="8"/>
<dbReference type="InterPro" id="IPR036590">
    <property type="entry name" value="SRAP-like"/>
</dbReference>
<evidence type="ECO:0000256" key="5">
    <source>
        <dbReference type="ARBA" id="ARBA00023124"/>
    </source>
</evidence>
<name>A0A1H0I5E8_9ACTN</name>
<dbReference type="STRING" id="1090615.SAMN04515671_0368"/>
<dbReference type="GO" id="GO:0006508">
    <property type="term" value="P:proteolysis"/>
    <property type="evidence" value="ECO:0007669"/>
    <property type="project" value="UniProtKB-KW"/>
</dbReference>
<dbReference type="EMBL" id="LT629710">
    <property type="protein sequence ID" value="SDO26684.1"/>
    <property type="molecule type" value="Genomic_DNA"/>
</dbReference>
<dbReference type="InterPro" id="IPR003738">
    <property type="entry name" value="SRAP"/>
</dbReference>
<organism evidence="9 10">
    <name type="scientific">Nakamurella panacisegetis</name>
    <dbReference type="NCBI Taxonomy" id="1090615"/>
    <lineage>
        <taxon>Bacteria</taxon>
        <taxon>Bacillati</taxon>
        <taxon>Actinomycetota</taxon>
        <taxon>Actinomycetes</taxon>
        <taxon>Nakamurellales</taxon>
        <taxon>Nakamurellaceae</taxon>
        <taxon>Nakamurella</taxon>
    </lineage>
</organism>
<keyword evidence="5" id="KW-0190">Covalent protein-DNA linkage</keyword>
<dbReference type="Gene3D" id="3.90.1680.10">
    <property type="entry name" value="SOS response associated peptidase-like"/>
    <property type="match status" value="1"/>
</dbReference>
<keyword evidence="2 8" id="KW-0645">Protease</keyword>
<evidence type="ECO:0000256" key="3">
    <source>
        <dbReference type="ARBA" id="ARBA00022763"/>
    </source>
</evidence>
<dbReference type="GO" id="GO:0106300">
    <property type="term" value="P:protein-DNA covalent cross-linking repair"/>
    <property type="evidence" value="ECO:0007669"/>
    <property type="project" value="InterPro"/>
</dbReference>
<dbReference type="AlphaFoldDB" id="A0A1H0I5E8"/>
<protein>
    <recommendedName>
        <fullName evidence="8">Abasic site processing protein</fullName>
        <ecNumber evidence="8">3.4.-.-</ecNumber>
    </recommendedName>
</protein>
<evidence type="ECO:0000313" key="9">
    <source>
        <dbReference type="EMBL" id="SDO26684.1"/>
    </source>
</evidence>
<dbReference type="SUPFAM" id="SSF143081">
    <property type="entry name" value="BB1717-like"/>
    <property type="match status" value="1"/>
</dbReference>
<keyword evidence="4 8" id="KW-0378">Hydrolase</keyword>
<dbReference type="OrthoDB" id="9782620at2"/>
<comment type="similarity">
    <text evidence="1 8">Belongs to the SOS response-associated peptidase family.</text>
</comment>
<gene>
    <name evidence="9" type="ORF">SAMN04515671_0368</name>
</gene>
<dbReference type="GO" id="GO:0003697">
    <property type="term" value="F:single-stranded DNA binding"/>
    <property type="evidence" value="ECO:0007669"/>
    <property type="project" value="InterPro"/>
</dbReference>
<sequence length="246" mass="27316">MCGRYANSANTAGLYGAFDVEEVIGDDLEPSWNIAPTDEIRAILERRPRGDEEAPPVRQLRTVRWGLVPSWSKDKKGAARLINARRETVTQKPAFKKAAGRRRCLLPADGYYEWQKAPDGKVPYFLHDAHGDQLAFAGLYELWPDPTLPDDDPAKWFWSATVITQQATDTLGEIHDRCPVLVPPNLRDAWLDCSSGDPAVAAKLLETMPEPVLEPRLVSSEVNSVKNDGPQLIEPVAATPPDLRLL</sequence>
<evidence type="ECO:0000256" key="4">
    <source>
        <dbReference type="ARBA" id="ARBA00022801"/>
    </source>
</evidence>
<evidence type="ECO:0000256" key="6">
    <source>
        <dbReference type="ARBA" id="ARBA00023125"/>
    </source>
</evidence>
<dbReference type="Proteomes" id="UP000198741">
    <property type="component" value="Chromosome I"/>
</dbReference>
<dbReference type="Pfam" id="PF02586">
    <property type="entry name" value="SRAP"/>
    <property type="match status" value="1"/>
</dbReference>